<evidence type="ECO:0000256" key="1">
    <source>
        <dbReference type="SAM" id="Phobius"/>
    </source>
</evidence>
<keyword evidence="1" id="KW-1133">Transmembrane helix</keyword>
<sequence length="236" mass="27826">MISIYEETKVYDFIRIWLYDVMKYINSLILSVAILFVCIFFYLEYNRPPLDVMPIAKQSNSKINPEIVNLRDQMQKTKDDDELAIKNTTDNKKEISANDFVTHIYESKSALDNIDLIYERMKSETDPVILNELAMIFFDVLDGSNPTKEEYNNIIKKTMALIDDPKTRPYAIRHVSQILDDSQMKEVFDYYFPVMTEEEHEMLANQYVNFRVINGEEPFDHKAMTEIYNKKKAKGH</sequence>
<evidence type="ECO:0000313" key="2">
    <source>
        <dbReference type="EMBL" id="VFK63861.1"/>
    </source>
</evidence>
<gene>
    <name evidence="2" type="ORF">BECKTC1821F_GA0114240_11085</name>
</gene>
<reference evidence="2" key="1">
    <citation type="submission" date="2019-02" db="EMBL/GenBank/DDBJ databases">
        <authorList>
            <person name="Gruber-Vodicka R. H."/>
            <person name="Seah K. B. B."/>
        </authorList>
    </citation>
    <scope>NUCLEOTIDE SEQUENCE</scope>
    <source>
        <strain evidence="2">BECK_BZ126</strain>
    </source>
</reference>
<feature type="transmembrane region" description="Helical" evidence="1">
    <location>
        <begin position="24"/>
        <end position="43"/>
    </location>
</feature>
<organism evidence="2">
    <name type="scientific">Candidatus Kentrum sp. TC</name>
    <dbReference type="NCBI Taxonomy" id="2126339"/>
    <lineage>
        <taxon>Bacteria</taxon>
        <taxon>Pseudomonadati</taxon>
        <taxon>Pseudomonadota</taxon>
        <taxon>Gammaproteobacteria</taxon>
        <taxon>Candidatus Kentrum</taxon>
    </lineage>
</organism>
<keyword evidence="1" id="KW-0812">Transmembrane</keyword>
<protein>
    <submittedName>
        <fullName evidence="2">Uncharacterized protein</fullName>
    </submittedName>
</protein>
<dbReference type="EMBL" id="CAADFW010000108">
    <property type="protein sequence ID" value="VFK63861.1"/>
    <property type="molecule type" value="Genomic_DNA"/>
</dbReference>
<accession>A0A451ACW7</accession>
<dbReference type="AlphaFoldDB" id="A0A451ACW7"/>
<proteinExistence type="predicted"/>
<name>A0A451ACW7_9GAMM</name>
<keyword evidence="1" id="KW-0472">Membrane</keyword>